<comment type="caution">
    <text evidence="1">The sequence shown here is derived from an EMBL/GenBank/DDBJ whole genome shotgun (WGS) entry which is preliminary data.</text>
</comment>
<reference evidence="1 2" key="1">
    <citation type="submission" date="2014-11" db="EMBL/GenBank/DDBJ databases">
        <title>Genome sequence of Flavihumibacter solisilvae 3-3.</title>
        <authorList>
            <person name="Zhou G."/>
            <person name="Li M."/>
            <person name="Wang G."/>
        </authorList>
    </citation>
    <scope>NUCLEOTIDE SEQUENCE [LARGE SCALE GENOMIC DNA]</scope>
    <source>
        <strain evidence="1 2">3-3</strain>
    </source>
</reference>
<accession>A0A0C1LCK2</accession>
<dbReference type="AlphaFoldDB" id="A0A0C1LCK2"/>
<evidence type="ECO:0000313" key="2">
    <source>
        <dbReference type="Proteomes" id="UP000031408"/>
    </source>
</evidence>
<dbReference type="STRING" id="1349421.OI18_18465"/>
<evidence type="ECO:0000313" key="1">
    <source>
        <dbReference type="EMBL" id="KIC93238.1"/>
    </source>
</evidence>
<dbReference type="EMBL" id="JSVC01000021">
    <property type="protein sequence ID" value="KIC93238.1"/>
    <property type="molecule type" value="Genomic_DNA"/>
</dbReference>
<proteinExistence type="predicted"/>
<dbReference type="Proteomes" id="UP000031408">
    <property type="component" value="Unassembled WGS sequence"/>
</dbReference>
<gene>
    <name evidence="1" type="ORF">OI18_18465</name>
</gene>
<protein>
    <submittedName>
        <fullName evidence="1">Uncharacterized protein</fullName>
    </submittedName>
</protein>
<sequence>MLVLVSVCNCLSAQRSDWRTRIDRLVELADSLSMVSQQTFHINKFTSEDRPIRETWHYTVHNGRVIIFEVHYFLDSLEFQEVYYVNRDQLVCMEQYEILYPEQDEDRILKGAVGFFDGLSMRQYVTMGERSGRNEQLPSYEVISQFKDRYRELLTNRPLLEKKGKAVIFVP</sequence>
<name>A0A0C1LCK2_9BACT</name>
<organism evidence="1 2">
    <name type="scientific">Flavihumibacter solisilvae</name>
    <dbReference type="NCBI Taxonomy" id="1349421"/>
    <lineage>
        <taxon>Bacteria</taxon>
        <taxon>Pseudomonadati</taxon>
        <taxon>Bacteroidota</taxon>
        <taxon>Chitinophagia</taxon>
        <taxon>Chitinophagales</taxon>
        <taxon>Chitinophagaceae</taxon>
        <taxon>Flavihumibacter</taxon>
    </lineage>
</organism>
<keyword evidence="2" id="KW-1185">Reference proteome</keyword>